<gene>
    <name evidence="1" type="ORF">M8C21_020269</name>
</gene>
<accession>A0AAD5CVR1</accession>
<sequence>MMAGTLGAITHSLPSAALIFNPYYYKTYHHYHHLHPILFPFPLFNRSSNQYSVSTMAQTINISPEIKEPTPKIQKLENNNGNYDHQIPLFKVKKLSDKAVLPSRGSSLAAGYDLSRLNN</sequence>
<organism evidence="1 2">
    <name type="scientific">Ambrosia artemisiifolia</name>
    <name type="common">Common ragweed</name>
    <dbReference type="NCBI Taxonomy" id="4212"/>
    <lineage>
        <taxon>Eukaryota</taxon>
        <taxon>Viridiplantae</taxon>
        <taxon>Streptophyta</taxon>
        <taxon>Embryophyta</taxon>
        <taxon>Tracheophyta</taxon>
        <taxon>Spermatophyta</taxon>
        <taxon>Magnoliopsida</taxon>
        <taxon>eudicotyledons</taxon>
        <taxon>Gunneridae</taxon>
        <taxon>Pentapetalae</taxon>
        <taxon>asterids</taxon>
        <taxon>campanulids</taxon>
        <taxon>Asterales</taxon>
        <taxon>Asteraceae</taxon>
        <taxon>Asteroideae</taxon>
        <taxon>Heliantheae alliance</taxon>
        <taxon>Heliantheae</taxon>
        <taxon>Ambrosia</taxon>
    </lineage>
</organism>
<keyword evidence="2" id="KW-1185">Reference proteome</keyword>
<dbReference type="EMBL" id="JAMZMK010006395">
    <property type="protein sequence ID" value="KAI7749208.1"/>
    <property type="molecule type" value="Genomic_DNA"/>
</dbReference>
<proteinExistence type="predicted"/>
<dbReference type="Proteomes" id="UP001206925">
    <property type="component" value="Unassembled WGS sequence"/>
</dbReference>
<evidence type="ECO:0000313" key="1">
    <source>
        <dbReference type="EMBL" id="KAI7749208.1"/>
    </source>
</evidence>
<evidence type="ECO:0000313" key="2">
    <source>
        <dbReference type="Proteomes" id="UP001206925"/>
    </source>
</evidence>
<dbReference type="AlphaFoldDB" id="A0AAD5CVR1"/>
<reference evidence="1" key="1">
    <citation type="submission" date="2022-06" db="EMBL/GenBank/DDBJ databases">
        <title>Uncovering the hologenomic basis of an extraordinary plant invasion.</title>
        <authorList>
            <person name="Bieker V.C."/>
            <person name="Martin M.D."/>
            <person name="Gilbert T."/>
            <person name="Hodgins K."/>
            <person name="Battlay P."/>
            <person name="Petersen B."/>
            <person name="Wilson J."/>
        </authorList>
    </citation>
    <scope>NUCLEOTIDE SEQUENCE</scope>
    <source>
        <strain evidence="1">AA19_3_7</strain>
        <tissue evidence="1">Leaf</tissue>
    </source>
</reference>
<comment type="caution">
    <text evidence="1">The sequence shown here is derived from an EMBL/GenBank/DDBJ whole genome shotgun (WGS) entry which is preliminary data.</text>
</comment>
<name>A0AAD5CVR1_AMBAR</name>
<protein>
    <submittedName>
        <fullName evidence="1">Uncharacterized protein</fullName>
    </submittedName>
</protein>